<organism evidence="2 3">
    <name type="scientific">Piscinibacter aquaticus</name>
    <dbReference type="NCBI Taxonomy" id="392597"/>
    <lineage>
        <taxon>Bacteria</taxon>
        <taxon>Pseudomonadati</taxon>
        <taxon>Pseudomonadota</taxon>
        <taxon>Betaproteobacteria</taxon>
        <taxon>Burkholderiales</taxon>
        <taxon>Sphaerotilaceae</taxon>
        <taxon>Piscinibacter</taxon>
    </lineage>
</organism>
<evidence type="ECO:0000313" key="2">
    <source>
        <dbReference type="EMBL" id="TXC62083.1"/>
    </source>
</evidence>
<accession>A0A5C6TNP6</accession>
<name>A0A5C6TNP6_9BURK</name>
<proteinExistence type="predicted"/>
<evidence type="ECO:0000313" key="3">
    <source>
        <dbReference type="Proteomes" id="UP000321832"/>
    </source>
</evidence>
<gene>
    <name evidence="2" type="ORF">FSC37_23190</name>
</gene>
<evidence type="ECO:0000256" key="1">
    <source>
        <dbReference type="SAM" id="MobiDB-lite"/>
    </source>
</evidence>
<dbReference type="EMBL" id="VOPW01000003">
    <property type="protein sequence ID" value="TXC62083.1"/>
    <property type="molecule type" value="Genomic_DNA"/>
</dbReference>
<dbReference type="AlphaFoldDB" id="A0A5C6TNP6"/>
<keyword evidence="3" id="KW-1185">Reference proteome</keyword>
<protein>
    <submittedName>
        <fullName evidence="2">Uncharacterized protein</fullName>
    </submittedName>
</protein>
<comment type="caution">
    <text evidence="2">The sequence shown here is derived from an EMBL/GenBank/DDBJ whole genome shotgun (WGS) entry which is preliminary data.</text>
</comment>
<reference evidence="2 3" key="1">
    <citation type="submission" date="2019-08" db="EMBL/GenBank/DDBJ databases">
        <authorList>
            <person name="Khan S.A."/>
            <person name="Jeon C.O."/>
            <person name="Jeong S.E."/>
        </authorList>
    </citation>
    <scope>NUCLEOTIDE SEQUENCE [LARGE SCALE GENOMIC DNA]</scope>
    <source>
        <strain evidence="3">IMCC1728</strain>
    </source>
</reference>
<sequence>MPGAGGGKDSSSAALRPSTSGRWKPSSFRLCRLSRCAPPSGVCFSAASSAATPTPASCSSTSRRACGTGIGTQPTCWCAVITGGSIGAGLALRSATAIVPRPTTLPISCSVFSSFLSTGTSSPDASLIHVPTHELVSG</sequence>
<dbReference type="Proteomes" id="UP000321832">
    <property type="component" value="Unassembled WGS sequence"/>
</dbReference>
<feature type="region of interest" description="Disordered" evidence="1">
    <location>
        <begin position="1"/>
        <end position="25"/>
    </location>
</feature>